<evidence type="ECO:0000256" key="1">
    <source>
        <dbReference type="SAM" id="Phobius"/>
    </source>
</evidence>
<gene>
    <name evidence="2" type="ORF">OD750_020545</name>
</gene>
<sequence length="346" mass="37249">MNALNVCISLVFVFLIFSIVVSGVQEWWAQFRSLRGKWLRLGLLRLIDDDALFVRVLRHPLVGGLYRDRKSASDPPSYIEPRNFALALAAVMLRRAAPLRALSPEAAATEPLTFDTLRSAVVALASHKSPTADSVLPILDDAKGDLAAALKGIEAWFASGMDRVTGWYKAAAQRRLFAIGLVVAAIGNVDTIALYRAFDRSPDLASQIADRAATVVRDGKIGSITAEQLQKKEFTPEQAQEMLRLAVDARIEALPLGYACLSAGADVMAHEGSGNKPADTRSTLQRCREELGARLHARSPSDWLLHALGLILTALAATLGAPYWFSALSKIVGIRGSGPKPAAGNS</sequence>
<dbReference type="EMBL" id="JAOVZO020000019">
    <property type="protein sequence ID" value="MDC8014941.1"/>
    <property type="molecule type" value="Genomic_DNA"/>
</dbReference>
<protein>
    <submittedName>
        <fullName evidence="2">Uncharacterized protein</fullName>
    </submittedName>
</protein>
<evidence type="ECO:0000313" key="2">
    <source>
        <dbReference type="EMBL" id="MDC8014941.1"/>
    </source>
</evidence>
<feature type="transmembrane region" description="Helical" evidence="1">
    <location>
        <begin position="303"/>
        <end position="325"/>
    </location>
</feature>
<proteinExistence type="predicted"/>
<keyword evidence="1" id="KW-0472">Membrane</keyword>
<keyword evidence="1" id="KW-1133">Transmembrane helix</keyword>
<accession>A0A9X3YRD6</accession>
<dbReference type="AlphaFoldDB" id="A0A9X3YRD6"/>
<keyword evidence="3" id="KW-1185">Reference proteome</keyword>
<dbReference type="RefSeq" id="WP_263540821.1">
    <property type="nucleotide sequence ID" value="NZ_JAOVZO020000019.1"/>
</dbReference>
<reference evidence="2" key="1">
    <citation type="submission" date="2023-02" db="EMBL/GenBank/DDBJ databases">
        <title>Tahibacter soli sp. nov. isolated from soil.</title>
        <authorList>
            <person name="Baek J.H."/>
            <person name="Lee J.K."/>
            <person name="Choi D.G."/>
            <person name="Jeon C.O."/>
        </authorList>
    </citation>
    <scope>NUCLEOTIDE SEQUENCE</scope>
    <source>
        <strain evidence="2">BL</strain>
    </source>
</reference>
<dbReference type="Proteomes" id="UP001139971">
    <property type="component" value="Unassembled WGS sequence"/>
</dbReference>
<keyword evidence="1" id="KW-0812">Transmembrane</keyword>
<evidence type="ECO:0000313" key="3">
    <source>
        <dbReference type="Proteomes" id="UP001139971"/>
    </source>
</evidence>
<name>A0A9X3YRD6_9GAMM</name>
<organism evidence="2 3">
    <name type="scientific">Tahibacter soli</name>
    <dbReference type="NCBI Taxonomy" id="2983605"/>
    <lineage>
        <taxon>Bacteria</taxon>
        <taxon>Pseudomonadati</taxon>
        <taxon>Pseudomonadota</taxon>
        <taxon>Gammaproteobacteria</taxon>
        <taxon>Lysobacterales</taxon>
        <taxon>Rhodanobacteraceae</taxon>
        <taxon>Tahibacter</taxon>
    </lineage>
</organism>
<comment type="caution">
    <text evidence="2">The sequence shown here is derived from an EMBL/GenBank/DDBJ whole genome shotgun (WGS) entry which is preliminary data.</text>
</comment>